<proteinExistence type="inferred from homology"/>
<evidence type="ECO:0000256" key="10">
    <source>
        <dbReference type="ARBA" id="ARBA00023002"/>
    </source>
</evidence>
<comment type="similarity">
    <text evidence="3">Belongs to the class-I pyridine nucleotide-disulfide oxidoreductase family.</text>
</comment>
<evidence type="ECO:0000256" key="12">
    <source>
        <dbReference type="ARBA" id="ARBA00031183"/>
    </source>
</evidence>
<evidence type="ECO:0000256" key="13">
    <source>
        <dbReference type="PIRSR" id="PIRSR000350-3"/>
    </source>
</evidence>
<evidence type="ECO:0000256" key="5">
    <source>
        <dbReference type="ARBA" id="ARBA00016603"/>
    </source>
</evidence>
<keyword evidence="6" id="KW-0963">Cytoplasm</keyword>
<dbReference type="GO" id="GO:0004148">
    <property type="term" value="F:dihydrolipoyl dehydrogenase (NADH) activity"/>
    <property type="evidence" value="ECO:0007669"/>
    <property type="project" value="TreeGrafter"/>
</dbReference>
<evidence type="ECO:0000259" key="15">
    <source>
        <dbReference type="Pfam" id="PF07992"/>
    </source>
</evidence>
<dbReference type="GO" id="GO:0006103">
    <property type="term" value="P:2-oxoglutarate metabolic process"/>
    <property type="evidence" value="ECO:0007669"/>
    <property type="project" value="TreeGrafter"/>
</dbReference>
<protein>
    <recommendedName>
        <fullName evidence="5">Soluble pyridine nucleotide transhydrogenase</fullName>
        <ecNumber evidence="4">1.6.1.1</ecNumber>
    </recommendedName>
    <alternativeName>
        <fullName evidence="12">NAD(P)(+) transhydrogenase [B-specific]</fullName>
    </alternativeName>
</protein>
<dbReference type="PRINTS" id="PR00411">
    <property type="entry name" value="PNDRDTASEI"/>
</dbReference>
<reference evidence="16 17" key="1">
    <citation type="submission" date="2017-11" db="EMBL/GenBank/DDBJ databases">
        <title>Rhodohalobacter 15182 sp. nov., isolated from a salt lake.</title>
        <authorList>
            <person name="Han S."/>
        </authorList>
    </citation>
    <scope>NUCLEOTIDE SEQUENCE [LARGE SCALE GENOMIC DNA]</scope>
    <source>
        <strain evidence="16 17">15182</strain>
    </source>
</reference>
<comment type="function">
    <text evidence="1">Conversion of NADPH, generated by peripheral catabolic pathways, to NADH, which can enter the respiratory chain for energy generation.</text>
</comment>
<dbReference type="Gene3D" id="3.50.50.60">
    <property type="entry name" value="FAD/NAD(P)-binding domain"/>
    <property type="match status" value="2"/>
</dbReference>
<dbReference type="FunFam" id="3.30.390.30:FF:000001">
    <property type="entry name" value="Dihydrolipoyl dehydrogenase"/>
    <property type="match status" value="1"/>
</dbReference>
<sequence length="483" mass="54036">MSFDYDVIIIGSGPAGFSCAMQSTKFDKKVLIVEADDNHLGGTWLNKGTVPSKALREAADLIQDFHTQFGDEKGRKPFERFRMEDLLSYKKSALDSKNRKVKTDLIKNEVETARGWGEIVDEHTVTVKDSLNKTTTYTTENILIATGSRPEEPKNFNIDHSSVLDYNSILNITHIPRRLVIVGSGVISFEYATIFASLGTRITILNDSDEFLPFLDHEIRDDVFKVLKKKGIIIHTLSKVKEVKPNPLRTCMEVVFRSELEDRLQVLESDHILYVGGKIPNTDNLFDSTLNIDLNDEGYINTDHHYRTAVKNIYAAGDVTGDPTSASASFVQGRLAACSMFDIPSESPTGDIPYGIYSIPEISGIGLTEEQAHDMGIDVTVGRAYYKNLTYADINHRTDGMLKLVFKTDDLKLLGVHIFGDHATDLIHLGQSIMAQDGTIKYFIEHVLNYPTYSEAYRVAAFNGVNRVYKAGVKYKNILNNKS</sequence>
<comment type="cofactor">
    <cofactor evidence="13">
        <name>FAD</name>
        <dbReference type="ChEBI" id="CHEBI:57692"/>
    </cofactor>
    <text evidence="13">Binds 1 FAD per subunit.</text>
</comment>
<keyword evidence="9" id="KW-0521">NADP</keyword>
<evidence type="ECO:0000256" key="4">
    <source>
        <dbReference type="ARBA" id="ARBA00012772"/>
    </source>
</evidence>
<dbReference type="GO" id="GO:0003957">
    <property type="term" value="F:NAD(P)+ transhydrogenase (Si-specific) activity"/>
    <property type="evidence" value="ECO:0007669"/>
    <property type="project" value="UniProtKB-EC"/>
</dbReference>
<keyword evidence="13" id="KW-0547">Nucleotide-binding</keyword>
<evidence type="ECO:0000256" key="7">
    <source>
        <dbReference type="ARBA" id="ARBA00022630"/>
    </source>
</evidence>
<keyword evidence="11 13" id="KW-0520">NAD</keyword>
<name>A0A2N0VM51_9BACT</name>
<evidence type="ECO:0000313" key="17">
    <source>
        <dbReference type="Proteomes" id="UP000233398"/>
    </source>
</evidence>
<feature type="binding site" evidence="13">
    <location>
        <position position="318"/>
    </location>
    <ligand>
        <name>FAD</name>
        <dbReference type="ChEBI" id="CHEBI:57692"/>
    </ligand>
</feature>
<feature type="binding site" evidence="13">
    <location>
        <position position="53"/>
    </location>
    <ligand>
        <name>FAD</name>
        <dbReference type="ChEBI" id="CHEBI:57692"/>
    </ligand>
</feature>
<evidence type="ECO:0000256" key="1">
    <source>
        <dbReference type="ARBA" id="ARBA00002842"/>
    </source>
</evidence>
<dbReference type="GO" id="GO:0050660">
    <property type="term" value="F:flavin adenine dinucleotide binding"/>
    <property type="evidence" value="ECO:0007669"/>
    <property type="project" value="TreeGrafter"/>
</dbReference>
<evidence type="ECO:0000256" key="11">
    <source>
        <dbReference type="ARBA" id="ARBA00023027"/>
    </source>
</evidence>
<dbReference type="Gene3D" id="3.30.390.30">
    <property type="match status" value="1"/>
</dbReference>
<dbReference type="Proteomes" id="UP000233398">
    <property type="component" value="Unassembled WGS sequence"/>
</dbReference>
<feature type="domain" description="Pyridine nucleotide-disulphide oxidoreductase dimerisation" evidence="14">
    <location>
        <begin position="352"/>
        <end position="460"/>
    </location>
</feature>
<dbReference type="OrthoDB" id="9800167at2"/>
<dbReference type="InterPro" id="IPR036188">
    <property type="entry name" value="FAD/NAD-bd_sf"/>
</dbReference>
<comment type="subcellular location">
    <subcellularLocation>
        <location evidence="2">Cytoplasm</location>
    </subcellularLocation>
</comment>
<keyword evidence="8 13" id="KW-0274">FAD</keyword>
<keyword evidence="7" id="KW-0285">Flavoprotein</keyword>
<dbReference type="InterPro" id="IPR004099">
    <property type="entry name" value="Pyr_nucl-diS_OxRdtase_dimer"/>
</dbReference>
<dbReference type="SUPFAM" id="SSF55424">
    <property type="entry name" value="FAD/NAD-linked reductases, dimerisation (C-terminal) domain"/>
    <property type="match status" value="1"/>
</dbReference>
<feature type="binding site" evidence="13">
    <location>
        <position position="117"/>
    </location>
    <ligand>
        <name>FAD</name>
        <dbReference type="ChEBI" id="CHEBI:57692"/>
    </ligand>
</feature>
<dbReference type="PANTHER" id="PTHR22912:SF93">
    <property type="entry name" value="SOLUBLE PYRIDINE NUCLEOTIDE TRANSHYDROGENASE"/>
    <property type="match status" value="1"/>
</dbReference>
<dbReference type="NCBIfam" id="NF003585">
    <property type="entry name" value="PRK05249.1"/>
    <property type="match status" value="1"/>
</dbReference>
<keyword evidence="17" id="KW-1185">Reference proteome</keyword>
<evidence type="ECO:0000256" key="3">
    <source>
        <dbReference type="ARBA" id="ARBA00007532"/>
    </source>
</evidence>
<evidence type="ECO:0000256" key="2">
    <source>
        <dbReference type="ARBA" id="ARBA00004496"/>
    </source>
</evidence>
<dbReference type="EMBL" id="PISP01000001">
    <property type="protein sequence ID" value="PKD45276.1"/>
    <property type="molecule type" value="Genomic_DNA"/>
</dbReference>
<feature type="binding site" evidence="13">
    <location>
        <begin position="183"/>
        <end position="190"/>
    </location>
    <ligand>
        <name>NAD(+)</name>
        <dbReference type="ChEBI" id="CHEBI:57540"/>
    </ligand>
</feature>
<evidence type="ECO:0000256" key="9">
    <source>
        <dbReference type="ARBA" id="ARBA00022857"/>
    </source>
</evidence>
<dbReference type="Pfam" id="PF02852">
    <property type="entry name" value="Pyr_redox_dim"/>
    <property type="match status" value="1"/>
</dbReference>
<dbReference type="AlphaFoldDB" id="A0A2N0VM51"/>
<gene>
    <name evidence="16" type="ORF">CWD77_07485</name>
</gene>
<evidence type="ECO:0000256" key="6">
    <source>
        <dbReference type="ARBA" id="ARBA00022490"/>
    </source>
</evidence>
<dbReference type="RefSeq" id="WP_101072848.1">
    <property type="nucleotide sequence ID" value="NZ_PISP01000001.1"/>
</dbReference>
<dbReference type="Pfam" id="PF07992">
    <property type="entry name" value="Pyr_redox_2"/>
    <property type="match status" value="1"/>
</dbReference>
<dbReference type="EC" id="1.6.1.1" evidence="4"/>
<comment type="caution">
    <text evidence="16">The sequence shown here is derived from an EMBL/GenBank/DDBJ whole genome shotgun (WGS) entry which is preliminary data.</text>
</comment>
<dbReference type="PRINTS" id="PR00368">
    <property type="entry name" value="FADPNR"/>
</dbReference>
<dbReference type="PANTHER" id="PTHR22912">
    <property type="entry name" value="DISULFIDE OXIDOREDUCTASE"/>
    <property type="match status" value="1"/>
</dbReference>
<keyword evidence="10" id="KW-0560">Oxidoreductase</keyword>
<feature type="binding site" evidence="13">
    <location>
        <begin position="146"/>
        <end position="148"/>
    </location>
    <ligand>
        <name>FAD</name>
        <dbReference type="ChEBI" id="CHEBI:57692"/>
    </ligand>
</feature>
<dbReference type="InterPro" id="IPR050151">
    <property type="entry name" value="Class-I_Pyr_Nuc-Dis_Oxidored"/>
</dbReference>
<feature type="domain" description="FAD/NAD(P)-binding" evidence="15">
    <location>
        <begin position="5"/>
        <end position="333"/>
    </location>
</feature>
<dbReference type="SUPFAM" id="SSF51905">
    <property type="entry name" value="FAD/NAD(P)-binding domain"/>
    <property type="match status" value="1"/>
</dbReference>
<dbReference type="InterPro" id="IPR016156">
    <property type="entry name" value="FAD/NAD-linked_Rdtase_dimer_sf"/>
</dbReference>
<dbReference type="PIRSF" id="PIRSF000350">
    <property type="entry name" value="Mercury_reductase_MerA"/>
    <property type="match status" value="1"/>
</dbReference>
<dbReference type="InterPro" id="IPR001100">
    <property type="entry name" value="Pyr_nuc-diS_OxRdtase"/>
</dbReference>
<evidence type="ECO:0000256" key="8">
    <source>
        <dbReference type="ARBA" id="ARBA00022827"/>
    </source>
</evidence>
<feature type="binding site" evidence="13">
    <location>
        <position position="277"/>
    </location>
    <ligand>
        <name>NAD(+)</name>
        <dbReference type="ChEBI" id="CHEBI:57540"/>
    </ligand>
</feature>
<accession>A0A2N0VM51</accession>
<evidence type="ECO:0000259" key="14">
    <source>
        <dbReference type="Pfam" id="PF02852"/>
    </source>
</evidence>
<dbReference type="InterPro" id="IPR023753">
    <property type="entry name" value="FAD/NAD-binding_dom"/>
</dbReference>
<dbReference type="GO" id="GO:0005829">
    <property type="term" value="C:cytosol"/>
    <property type="evidence" value="ECO:0007669"/>
    <property type="project" value="TreeGrafter"/>
</dbReference>
<evidence type="ECO:0000313" key="16">
    <source>
        <dbReference type="EMBL" id="PKD45276.1"/>
    </source>
</evidence>
<organism evidence="16 17">
    <name type="scientific">Rhodohalobacter barkolensis</name>
    <dbReference type="NCBI Taxonomy" id="2053187"/>
    <lineage>
        <taxon>Bacteria</taxon>
        <taxon>Pseudomonadati</taxon>
        <taxon>Balneolota</taxon>
        <taxon>Balneolia</taxon>
        <taxon>Balneolales</taxon>
        <taxon>Balneolaceae</taxon>
        <taxon>Rhodohalobacter</taxon>
    </lineage>
</organism>